<dbReference type="SUPFAM" id="SSF50475">
    <property type="entry name" value="FMN-binding split barrel"/>
    <property type="match status" value="1"/>
</dbReference>
<dbReference type="PIRSF" id="PIRSF010372">
    <property type="entry name" value="PaiB"/>
    <property type="match status" value="1"/>
</dbReference>
<dbReference type="PANTHER" id="PTHR35802">
    <property type="entry name" value="PROTEASE SYNTHASE AND SPORULATION PROTEIN PAI 2"/>
    <property type="match status" value="1"/>
</dbReference>
<dbReference type="InterPro" id="IPR007396">
    <property type="entry name" value="TR_PAI2-type"/>
</dbReference>
<comment type="caution">
    <text evidence="1">The sequence shown here is derived from an EMBL/GenBank/DDBJ whole genome shotgun (WGS) entry which is preliminary data.</text>
</comment>
<name>A0ABV9JNQ7_9GAMM</name>
<reference evidence="2" key="1">
    <citation type="journal article" date="2019" name="Int. J. Syst. Evol. Microbiol.">
        <title>The Global Catalogue of Microorganisms (GCM) 10K type strain sequencing project: providing services to taxonomists for standard genome sequencing and annotation.</title>
        <authorList>
            <consortium name="The Broad Institute Genomics Platform"/>
            <consortium name="The Broad Institute Genome Sequencing Center for Infectious Disease"/>
            <person name="Wu L."/>
            <person name="Ma J."/>
        </authorList>
    </citation>
    <scope>NUCLEOTIDE SEQUENCE [LARGE SCALE GENOMIC DNA]</scope>
    <source>
        <strain evidence="2">DT28</strain>
    </source>
</reference>
<proteinExistence type="predicted"/>
<dbReference type="PANTHER" id="PTHR35802:SF1">
    <property type="entry name" value="PROTEASE SYNTHASE AND SPORULATION PROTEIN PAI 2"/>
    <property type="match status" value="1"/>
</dbReference>
<dbReference type="Gene3D" id="2.30.110.10">
    <property type="entry name" value="Electron Transport, Fmn-binding Protein, Chain A"/>
    <property type="match status" value="1"/>
</dbReference>
<evidence type="ECO:0000313" key="1">
    <source>
        <dbReference type="EMBL" id="MFC4655898.1"/>
    </source>
</evidence>
<dbReference type="PROSITE" id="PS51257">
    <property type="entry name" value="PROKAR_LIPOPROTEIN"/>
    <property type="match status" value="1"/>
</dbReference>
<gene>
    <name evidence="1" type="ORF">ACFO3I_12855</name>
</gene>
<evidence type="ECO:0000313" key="2">
    <source>
        <dbReference type="Proteomes" id="UP001595962"/>
    </source>
</evidence>
<keyword evidence="2" id="KW-1185">Reference proteome</keyword>
<accession>A0ABV9JNQ7</accession>
<dbReference type="InterPro" id="IPR012349">
    <property type="entry name" value="Split_barrel_FMN-bd"/>
</dbReference>
<dbReference type="Proteomes" id="UP001595962">
    <property type="component" value="Unassembled WGS sequence"/>
</dbReference>
<sequence length="196" mass="22345">MSYPPRYFTCTDEAVIRQFLQQHYFGLLLSCQSGLHYSPLPFLIEQQAQGWQLACHLARSNPQLQGLDGQPVTVVIQGPHAFVSADCYPDKPAVSTWNYLLVEFKGLARLLSPEQTLSLARRQESHSDPQLEQSADYQQKLLAGIQGVQIEVESVSARFKLSQNKNSQQHQAVLQYLQLHEQADFVWRWMQQTGSE</sequence>
<protein>
    <submittedName>
        <fullName evidence="1">FMN-binding negative transcriptional regulator</fullName>
    </submittedName>
</protein>
<organism evidence="1 2">
    <name type="scientific">Rheinheimera marina</name>
    <dbReference type="NCBI Taxonomy" id="1774958"/>
    <lineage>
        <taxon>Bacteria</taxon>
        <taxon>Pseudomonadati</taxon>
        <taxon>Pseudomonadota</taxon>
        <taxon>Gammaproteobacteria</taxon>
        <taxon>Chromatiales</taxon>
        <taxon>Chromatiaceae</taxon>
        <taxon>Rheinheimera</taxon>
    </lineage>
</organism>
<dbReference type="Pfam" id="PF04299">
    <property type="entry name" value="FMN_bind_2"/>
    <property type="match status" value="1"/>
</dbReference>
<dbReference type="RefSeq" id="WP_377334428.1">
    <property type="nucleotide sequence ID" value="NZ_JBHSGB010000010.1"/>
</dbReference>
<dbReference type="EMBL" id="JBHSGB010000010">
    <property type="protein sequence ID" value="MFC4655898.1"/>
    <property type="molecule type" value="Genomic_DNA"/>
</dbReference>